<keyword evidence="5 10" id="KW-0812">Transmembrane</keyword>
<keyword evidence="7 10" id="KW-0472">Membrane</keyword>
<dbReference type="GO" id="GO:0044718">
    <property type="term" value="P:siderophore transmembrane transport"/>
    <property type="evidence" value="ECO:0007669"/>
    <property type="project" value="TreeGrafter"/>
</dbReference>
<organism evidence="14 15">
    <name type="scientific">Methylophilus rhizosphaerae</name>
    <dbReference type="NCBI Taxonomy" id="492660"/>
    <lineage>
        <taxon>Bacteria</taxon>
        <taxon>Pseudomonadati</taxon>
        <taxon>Pseudomonadota</taxon>
        <taxon>Betaproteobacteria</taxon>
        <taxon>Nitrosomonadales</taxon>
        <taxon>Methylophilaceae</taxon>
        <taxon>Methylophilus</taxon>
    </lineage>
</organism>
<evidence type="ECO:0000256" key="1">
    <source>
        <dbReference type="ARBA" id="ARBA00004571"/>
    </source>
</evidence>
<dbReference type="GO" id="GO:0009279">
    <property type="term" value="C:cell outer membrane"/>
    <property type="evidence" value="ECO:0007669"/>
    <property type="project" value="UniProtKB-SubCell"/>
</dbReference>
<feature type="domain" description="TonB-dependent receptor-like beta-barrel" evidence="12">
    <location>
        <begin position="237"/>
        <end position="651"/>
    </location>
</feature>
<gene>
    <name evidence="14" type="ORF">SAMN05192566_1169</name>
</gene>
<dbReference type="OrthoDB" id="183532at2"/>
<dbReference type="InterPro" id="IPR000531">
    <property type="entry name" value="Beta-barrel_TonB"/>
</dbReference>
<evidence type="ECO:0000256" key="9">
    <source>
        <dbReference type="ARBA" id="ARBA00023237"/>
    </source>
</evidence>
<dbReference type="EMBL" id="FNFX01000002">
    <property type="protein sequence ID" value="SDK38734.1"/>
    <property type="molecule type" value="Genomic_DNA"/>
</dbReference>
<dbReference type="Proteomes" id="UP000198629">
    <property type="component" value="Unassembled WGS sequence"/>
</dbReference>
<evidence type="ECO:0000256" key="2">
    <source>
        <dbReference type="ARBA" id="ARBA00009810"/>
    </source>
</evidence>
<dbReference type="InterPro" id="IPR039426">
    <property type="entry name" value="TonB-dep_rcpt-like"/>
</dbReference>
<accession>A0A1G9BI40</accession>
<evidence type="ECO:0000256" key="4">
    <source>
        <dbReference type="ARBA" id="ARBA00022452"/>
    </source>
</evidence>
<evidence type="ECO:0000256" key="11">
    <source>
        <dbReference type="RuleBase" id="RU003357"/>
    </source>
</evidence>
<dbReference type="STRING" id="492660.SAMN05192566_1169"/>
<comment type="subcellular location">
    <subcellularLocation>
        <location evidence="1 10">Cell outer membrane</location>
        <topology evidence="1 10">Multi-pass membrane protein</topology>
    </subcellularLocation>
</comment>
<dbReference type="InterPro" id="IPR012910">
    <property type="entry name" value="Plug_dom"/>
</dbReference>
<keyword evidence="3 10" id="KW-0813">Transport</keyword>
<evidence type="ECO:0000256" key="3">
    <source>
        <dbReference type="ARBA" id="ARBA00022448"/>
    </source>
</evidence>
<proteinExistence type="inferred from homology"/>
<dbReference type="PANTHER" id="PTHR30069:SF27">
    <property type="entry name" value="BLL4766 PROTEIN"/>
    <property type="match status" value="1"/>
</dbReference>
<dbReference type="SUPFAM" id="SSF56935">
    <property type="entry name" value="Porins"/>
    <property type="match status" value="1"/>
</dbReference>
<comment type="similarity">
    <text evidence="2 10 11">Belongs to the TonB-dependent receptor family.</text>
</comment>
<keyword evidence="6 11" id="KW-0798">TonB box</keyword>
<evidence type="ECO:0000313" key="14">
    <source>
        <dbReference type="EMBL" id="SDK38734.1"/>
    </source>
</evidence>
<keyword evidence="9 10" id="KW-0998">Cell outer membrane</keyword>
<evidence type="ECO:0000259" key="12">
    <source>
        <dbReference type="Pfam" id="PF00593"/>
    </source>
</evidence>
<dbReference type="Gene3D" id="2.40.170.20">
    <property type="entry name" value="TonB-dependent receptor, beta-barrel domain"/>
    <property type="match status" value="1"/>
</dbReference>
<dbReference type="AlphaFoldDB" id="A0A1G9BI40"/>
<evidence type="ECO:0000256" key="7">
    <source>
        <dbReference type="ARBA" id="ARBA00023136"/>
    </source>
</evidence>
<reference evidence="15" key="1">
    <citation type="submission" date="2016-10" db="EMBL/GenBank/DDBJ databases">
        <authorList>
            <person name="Varghese N."/>
            <person name="Submissions S."/>
        </authorList>
    </citation>
    <scope>NUCLEOTIDE SEQUENCE [LARGE SCALE GENOMIC DNA]</scope>
    <source>
        <strain evidence="15">CBMB127</strain>
    </source>
</reference>
<sequence length="681" mass="76846">MQQVCERVILKRSGIVKTRQLKLLWLLKLVYAISTINTAMADEYSLKEFAEMSLEDLSNIEVTSVSRAPERLLDAPAAITVITNEEIRRSGATSIPEALRLADNLQVAQKNSHDWGISARGFNTELANKMLVMIDGRTVYSPLFSGVFWDRQDYLLEDIERIEVVSGPGGTLWGVNAVNGVINIITKSSKETQGTYIETGLGNKLKNSTSMRYGGMLAPNVSYRIYGKYFDRASQALSNGKNASDAWNMGQGGFRIDADVSHNDKVTLQGDFYNTNQDDPITTNQGEADGMNILGRWAHTISNTSNMQLQMYYDKTNFSLPRAAAAPPLVIPSGFLKNALETYDIDFQHRFLLNDRNKIVWGLGYRYTHNKVDSAPTVALDPEHLDQQRYSAFVQDEIKLHPKLSFTVGTKVEHTGYTGWEVEPSARILWKVAPDHNLWAAISRAVRIPSRLDRDLVTPTNLPAPFPQSILSGSDNFNSEKVVAYELGYRARLNPKLSTSISLFYNEYTDIRSVSPSPPDIFGLPFPFMIRNNLEGETHGIEISTSYQALNWWRLQLGYNLLEEHLRVRSGEVDVNNALNETADPRHQVSIRSSMNLSSNVDFDAYFRWVDALHNNNGAIAGRVPSYSELNLRLGWRPMKQLELSLTGQNLLHNRHPEYGFPDPSRVEIERSLYGKVQWHF</sequence>
<evidence type="ECO:0000259" key="13">
    <source>
        <dbReference type="Pfam" id="PF07715"/>
    </source>
</evidence>
<dbReference type="PROSITE" id="PS52016">
    <property type="entry name" value="TONB_DEPENDENT_REC_3"/>
    <property type="match status" value="1"/>
</dbReference>
<protein>
    <submittedName>
        <fullName evidence="14">Iron complex outermembrane recepter protein</fullName>
    </submittedName>
</protein>
<name>A0A1G9BI40_9PROT</name>
<dbReference type="InterPro" id="IPR036942">
    <property type="entry name" value="Beta-barrel_TonB_sf"/>
</dbReference>
<evidence type="ECO:0000256" key="6">
    <source>
        <dbReference type="ARBA" id="ARBA00023077"/>
    </source>
</evidence>
<feature type="domain" description="TonB-dependent receptor plug" evidence="13">
    <location>
        <begin position="72"/>
        <end position="181"/>
    </location>
</feature>
<dbReference type="GO" id="GO:0015344">
    <property type="term" value="F:siderophore uptake transmembrane transporter activity"/>
    <property type="evidence" value="ECO:0007669"/>
    <property type="project" value="TreeGrafter"/>
</dbReference>
<evidence type="ECO:0000256" key="8">
    <source>
        <dbReference type="ARBA" id="ARBA00023170"/>
    </source>
</evidence>
<keyword evidence="8" id="KW-0675">Receptor</keyword>
<evidence type="ECO:0000313" key="15">
    <source>
        <dbReference type="Proteomes" id="UP000198629"/>
    </source>
</evidence>
<keyword evidence="4 10" id="KW-1134">Transmembrane beta strand</keyword>
<dbReference type="Pfam" id="PF07715">
    <property type="entry name" value="Plug"/>
    <property type="match status" value="1"/>
</dbReference>
<dbReference type="InterPro" id="IPR037066">
    <property type="entry name" value="Plug_dom_sf"/>
</dbReference>
<dbReference type="PANTHER" id="PTHR30069">
    <property type="entry name" value="TONB-DEPENDENT OUTER MEMBRANE RECEPTOR"/>
    <property type="match status" value="1"/>
</dbReference>
<evidence type="ECO:0000256" key="10">
    <source>
        <dbReference type="PROSITE-ProRule" id="PRU01360"/>
    </source>
</evidence>
<dbReference type="Gene3D" id="2.170.130.10">
    <property type="entry name" value="TonB-dependent receptor, plug domain"/>
    <property type="match status" value="1"/>
</dbReference>
<keyword evidence="15" id="KW-1185">Reference proteome</keyword>
<dbReference type="Pfam" id="PF00593">
    <property type="entry name" value="TonB_dep_Rec_b-barrel"/>
    <property type="match status" value="1"/>
</dbReference>
<evidence type="ECO:0000256" key="5">
    <source>
        <dbReference type="ARBA" id="ARBA00022692"/>
    </source>
</evidence>